<organism evidence="12 13">
    <name type="scientific">Nyssa sinensis</name>
    <dbReference type="NCBI Taxonomy" id="561372"/>
    <lineage>
        <taxon>Eukaryota</taxon>
        <taxon>Viridiplantae</taxon>
        <taxon>Streptophyta</taxon>
        <taxon>Embryophyta</taxon>
        <taxon>Tracheophyta</taxon>
        <taxon>Spermatophyta</taxon>
        <taxon>Magnoliopsida</taxon>
        <taxon>eudicotyledons</taxon>
        <taxon>Gunneridae</taxon>
        <taxon>Pentapetalae</taxon>
        <taxon>asterids</taxon>
        <taxon>Cornales</taxon>
        <taxon>Nyssaceae</taxon>
        <taxon>Nyssa</taxon>
    </lineage>
</organism>
<accession>A0A5J5C7G9</accession>
<keyword evidence="11" id="KW-0472">Membrane</keyword>
<dbReference type="GO" id="GO:0020037">
    <property type="term" value="F:heme binding"/>
    <property type="evidence" value="ECO:0007669"/>
    <property type="project" value="InterPro"/>
</dbReference>
<evidence type="ECO:0000256" key="6">
    <source>
        <dbReference type="ARBA" id="ARBA00022723"/>
    </source>
</evidence>
<dbReference type="OrthoDB" id="1470350at2759"/>
<keyword evidence="9" id="KW-0408">Iron</keyword>
<keyword evidence="13" id="KW-1185">Reference proteome</keyword>
<dbReference type="Proteomes" id="UP000325577">
    <property type="component" value="Linkage Group LG0"/>
</dbReference>
<name>A0A5J5C7G9_9ASTE</name>
<dbReference type="AlphaFoldDB" id="A0A5J5C7G9"/>
<dbReference type="Gene3D" id="1.10.630.10">
    <property type="entry name" value="Cytochrome P450"/>
    <property type="match status" value="1"/>
</dbReference>
<evidence type="ECO:0000256" key="2">
    <source>
        <dbReference type="ARBA" id="ARBA00004167"/>
    </source>
</evidence>
<evidence type="ECO:0000256" key="8">
    <source>
        <dbReference type="ARBA" id="ARBA00023002"/>
    </source>
</evidence>
<evidence type="ECO:0000256" key="9">
    <source>
        <dbReference type="ARBA" id="ARBA00023004"/>
    </source>
</evidence>
<proteinExistence type="inferred from homology"/>
<keyword evidence="5" id="KW-0812">Transmembrane</keyword>
<gene>
    <name evidence="12" type="ORF">F0562_001594</name>
</gene>
<evidence type="ECO:0000256" key="1">
    <source>
        <dbReference type="ARBA" id="ARBA00001971"/>
    </source>
</evidence>
<keyword evidence="7" id="KW-1133">Transmembrane helix</keyword>
<dbReference type="InterPro" id="IPR001128">
    <property type="entry name" value="Cyt_P450"/>
</dbReference>
<keyword evidence="8" id="KW-0560">Oxidoreductase</keyword>
<dbReference type="GO" id="GO:0016705">
    <property type="term" value="F:oxidoreductase activity, acting on paired donors, with incorporation or reduction of molecular oxygen"/>
    <property type="evidence" value="ECO:0007669"/>
    <property type="project" value="InterPro"/>
</dbReference>
<protein>
    <submittedName>
        <fullName evidence="12">Uncharacterized protein</fullName>
    </submittedName>
</protein>
<dbReference type="PANTHER" id="PTHR47953">
    <property type="entry name" value="OS08G0105600 PROTEIN"/>
    <property type="match status" value="1"/>
</dbReference>
<evidence type="ECO:0000313" key="13">
    <source>
        <dbReference type="Proteomes" id="UP000325577"/>
    </source>
</evidence>
<dbReference type="GO" id="GO:0016020">
    <property type="term" value="C:membrane"/>
    <property type="evidence" value="ECO:0007669"/>
    <property type="project" value="UniProtKB-SubCell"/>
</dbReference>
<comment type="similarity">
    <text evidence="3">Belongs to the cytochrome P450 family.</text>
</comment>
<dbReference type="GO" id="GO:0004497">
    <property type="term" value="F:monooxygenase activity"/>
    <property type="evidence" value="ECO:0007669"/>
    <property type="project" value="UniProtKB-KW"/>
</dbReference>
<keyword evidence="10" id="KW-0503">Monooxygenase</keyword>
<comment type="subcellular location">
    <subcellularLocation>
        <location evidence="2">Membrane</location>
        <topology evidence="2">Single-pass membrane protein</topology>
    </subcellularLocation>
</comment>
<evidence type="ECO:0000256" key="3">
    <source>
        <dbReference type="ARBA" id="ARBA00010617"/>
    </source>
</evidence>
<dbReference type="InterPro" id="IPR052306">
    <property type="entry name" value="CYP450_71D"/>
</dbReference>
<evidence type="ECO:0000256" key="4">
    <source>
        <dbReference type="ARBA" id="ARBA00022617"/>
    </source>
</evidence>
<dbReference type="PANTHER" id="PTHR47953:SF19">
    <property type="entry name" value="OS06G0641600 PROTEIN"/>
    <property type="match status" value="1"/>
</dbReference>
<evidence type="ECO:0000256" key="10">
    <source>
        <dbReference type="ARBA" id="ARBA00023033"/>
    </source>
</evidence>
<evidence type="ECO:0000256" key="5">
    <source>
        <dbReference type="ARBA" id="ARBA00022692"/>
    </source>
</evidence>
<dbReference type="SUPFAM" id="SSF48264">
    <property type="entry name" value="Cytochrome P450"/>
    <property type="match status" value="1"/>
</dbReference>
<dbReference type="GO" id="GO:0005506">
    <property type="term" value="F:iron ion binding"/>
    <property type="evidence" value="ECO:0007669"/>
    <property type="project" value="InterPro"/>
</dbReference>
<evidence type="ECO:0000256" key="11">
    <source>
        <dbReference type="ARBA" id="ARBA00023136"/>
    </source>
</evidence>
<keyword evidence="6" id="KW-0479">Metal-binding</keyword>
<reference evidence="12 13" key="1">
    <citation type="submission" date="2019-09" db="EMBL/GenBank/DDBJ databases">
        <title>A chromosome-level genome assembly of the Chinese tupelo Nyssa sinensis.</title>
        <authorList>
            <person name="Yang X."/>
            <person name="Kang M."/>
            <person name="Yang Y."/>
            <person name="Xiong H."/>
            <person name="Wang M."/>
            <person name="Zhang Z."/>
            <person name="Wang Z."/>
            <person name="Wu H."/>
            <person name="Ma T."/>
            <person name="Liu J."/>
            <person name="Xi Z."/>
        </authorList>
    </citation>
    <scope>NUCLEOTIDE SEQUENCE [LARGE SCALE GENOMIC DNA]</scope>
    <source>
        <strain evidence="12">J267</strain>
        <tissue evidence="12">Leaf</tissue>
    </source>
</reference>
<comment type="cofactor">
    <cofactor evidence="1">
        <name>heme</name>
        <dbReference type="ChEBI" id="CHEBI:30413"/>
    </cofactor>
</comment>
<dbReference type="EMBL" id="CM018031">
    <property type="protein sequence ID" value="KAA8549910.1"/>
    <property type="molecule type" value="Genomic_DNA"/>
</dbReference>
<dbReference type="Pfam" id="PF00067">
    <property type="entry name" value="p450"/>
    <property type="match status" value="1"/>
</dbReference>
<sequence length="164" mass="18304">MASTDQFSHYPHSFGSPINLSRKIFTLTYGITARAAFGEKSRDQEAFRSLVEEAVKLAAGFSIADMFPSVKMISLITGMQPTLEEMHRRIDQILEKIVNEHKKRKGTIETGMEEAEEDLVDVLLKFQKHGDLQFPFTDNGLKAVILISDSHDLQSSSVSTGTNI</sequence>
<evidence type="ECO:0000313" key="12">
    <source>
        <dbReference type="EMBL" id="KAA8549910.1"/>
    </source>
</evidence>
<dbReference type="InterPro" id="IPR036396">
    <property type="entry name" value="Cyt_P450_sf"/>
</dbReference>
<keyword evidence="4" id="KW-0349">Heme</keyword>
<evidence type="ECO:0000256" key="7">
    <source>
        <dbReference type="ARBA" id="ARBA00022989"/>
    </source>
</evidence>